<evidence type="ECO:0000313" key="8">
    <source>
        <dbReference type="Proteomes" id="UP001071230"/>
    </source>
</evidence>
<evidence type="ECO:0000313" key="7">
    <source>
        <dbReference type="EMBL" id="CEJ06194.1"/>
    </source>
</evidence>
<dbReference type="KEGG" id="aacx:DEACI_0268"/>
<dbReference type="Pfam" id="PF06541">
    <property type="entry name" value="ABC_trans_CmpB"/>
    <property type="match status" value="1"/>
</dbReference>
<gene>
    <name evidence="6" type="ORF">DEACI_0268</name>
    <name evidence="7" type="ORF">DEACI_0640</name>
</gene>
<evidence type="ECO:0000256" key="1">
    <source>
        <dbReference type="ARBA" id="ARBA00004141"/>
    </source>
</evidence>
<evidence type="ECO:0000256" key="4">
    <source>
        <dbReference type="ARBA" id="ARBA00023136"/>
    </source>
</evidence>
<keyword evidence="3 5" id="KW-1133">Transmembrane helix</keyword>
<dbReference type="Proteomes" id="UP001071230">
    <property type="component" value="Unassembled WGS sequence"/>
</dbReference>
<organism evidence="6">
    <name type="scientific">Acididesulfobacillus acetoxydans</name>
    <dbReference type="NCBI Taxonomy" id="1561005"/>
    <lineage>
        <taxon>Bacteria</taxon>
        <taxon>Bacillati</taxon>
        <taxon>Bacillota</taxon>
        <taxon>Clostridia</taxon>
        <taxon>Eubacteriales</taxon>
        <taxon>Peptococcaceae</taxon>
        <taxon>Acididesulfobacillus</taxon>
    </lineage>
</organism>
<dbReference type="Proteomes" id="UP000836597">
    <property type="component" value="Chromosome"/>
</dbReference>
<comment type="subcellular location">
    <subcellularLocation>
        <location evidence="1">Membrane</location>
        <topology evidence="1">Multi-pass membrane protein</topology>
    </subcellularLocation>
</comment>
<dbReference type="PANTHER" id="PTHR31746:SF2">
    <property type="entry name" value="TRANSMEMBRANE PROTEIN 229A"/>
    <property type="match status" value="1"/>
</dbReference>
<reference evidence="6" key="2">
    <citation type="submission" date="2020-01" db="EMBL/GenBank/DDBJ databases">
        <authorList>
            <person name="Hornung B."/>
        </authorList>
    </citation>
    <scope>NUCLEOTIDE SEQUENCE</scope>
    <source>
        <strain evidence="6">PacBioINE</strain>
    </source>
</reference>
<evidence type="ECO:0000313" key="6">
    <source>
        <dbReference type="EMBL" id="CAA7599642.1"/>
    </source>
</evidence>
<keyword evidence="2 5" id="KW-0812">Transmembrane</keyword>
<dbReference type="InterPro" id="IPR010540">
    <property type="entry name" value="CmpB_TMEM229"/>
</dbReference>
<evidence type="ECO:0000256" key="5">
    <source>
        <dbReference type="SAM" id="Phobius"/>
    </source>
</evidence>
<feature type="transmembrane region" description="Helical" evidence="5">
    <location>
        <begin position="61"/>
        <end position="89"/>
    </location>
</feature>
<dbReference type="AlphaFoldDB" id="A0A8S0WDX2"/>
<evidence type="ECO:0000256" key="3">
    <source>
        <dbReference type="ARBA" id="ARBA00022989"/>
    </source>
</evidence>
<dbReference type="EMBL" id="CDGJ01000019">
    <property type="protein sequence ID" value="CEJ06194.1"/>
    <property type="molecule type" value="Genomic_DNA"/>
</dbReference>
<dbReference type="GO" id="GO:0016020">
    <property type="term" value="C:membrane"/>
    <property type="evidence" value="ECO:0007669"/>
    <property type="project" value="UniProtKB-SubCell"/>
</dbReference>
<sequence>MTRFFIYGLTGLALEVVYTGLASLLRGDWSMQGFTFLVMFPVYGAAVLLEPVHERIRPYPWWLRGAIYLILIWGIEYLSGAVFTVLLGYSPWYYTDSLNINGFITLRMAPDWFLAGLGFERLHDILDRVRLKV</sequence>
<reference evidence="7" key="1">
    <citation type="submission" date="2014-11" db="EMBL/GenBank/DDBJ databases">
        <authorList>
            <person name="Hornung B.V."/>
        </authorList>
    </citation>
    <scope>NUCLEOTIDE SEQUENCE</scope>
    <source>
        <strain evidence="7">INE</strain>
    </source>
</reference>
<keyword evidence="8" id="KW-1185">Reference proteome</keyword>
<name>A0A8S0WDX2_9FIRM</name>
<keyword evidence="4 5" id="KW-0472">Membrane</keyword>
<dbReference type="PANTHER" id="PTHR31746">
    <property type="entry name" value="TRANSMEMBRANE PROTEIN 229 FAMILY MEMBER"/>
    <property type="match status" value="1"/>
</dbReference>
<dbReference type="RefSeq" id="WP_306425017.1">
    <property type="nucleotide sequence ID" value="NZ_CDGJ01000019.1"/>
</dbReference>
<protein>
    <submittedName>
        <fullName evidence="6">ABC-transporter type IV</fullName>
    </submittedName>
</protein>
<feature type="transmembrane region" description="Helical" evidence="5">
    <location>
        <begin position="29"/>
        <end position="49"/>
    </location>
</feature>
<dbReference type="EMBL" id="LR746496">
    <property type="protein sequence ID" value="CAA7599642.1"/>
    <property type="molecule type" value="Genomic_DNA"/>
</dbReference>
<evidence type="ECO:0000256" key="2">
    <source>
        <dbReference type="ARBA" id="ARBA00022692"/>
    </source>
</evidence>
<accession>A0A8S0WDX2</accession>
<proteinExistence type="predicted"/>